<evidence type="ECO:0000313" key="1">
    <source>
        <dbReference type="EMBL" id="WUQ15542.1"/>
    </source>
</evidence>
<sequence length="113" mass="12805">MSDLPDRMRQAVPEYRTDATAQECMGAILQFVEAVTFADPDELLAALREVIGEYWPGLPPYARNLAYRLVCLQRPHDAALLREAADDLLAFGPDRDEEAEELHRRADLLDPRP</sequence>
<dbReference type="EMBL" id="CP108090">
    <property type="protein sequence ID" value="WUQ15542.1"/>
    <property type="molecule type" value="Genomic_DNA"/>
</dbReference>
<evidence type="ECO:0000313" key="2">
    <source>
        <dbReference type="Proteomes" id="UP001432039"/>
    </source>
</evidence>
<reference evidence="1" key="1">
    <citation type="submission" date="2022-10" db="EMBL/GenBank/DDBJ databases">
        <title>The complete genomes of actinobacterial strains from the NBC collection.</title>
        <authorList>
            <person name="Joergensen T.S."/>
            <person name="Alvarez Arevalo M."/>
            <person name="Sterndorff E.B."/>
            <person name="Faurdal D."/>
            <person name="Vuksanovic O."/>
            <person name="Mourched A.-S."/>
            <person name="Charusanti P."/>
            <person name="Shaw S."/>
            <person name="Blin K."/>
            <person name="Weber T."/>
        </authorList>
    </citation>
    <scope>NUCLEOTIDE SEQUENCE</scope>
    <source>
        <strain evidence="1">NBC_00248</strain>
    </source>
</reference>
<accession>A0ABZ1TIC8</accession>
<name>A0ABZ1TIC8_STRVG</name>
<organism evidence="1 2">
    <name type="scientific">Streptomyces virginiae</name>
    <name type="common">Streptomyces cinnamonensis</name>
    <dbReference type="NCBI Taxonomy" id="1961"/>
    <lineage>
        <taxon>Bacteria</taxon>
        <taxon>Bacillati</taxon>
        <taxon>Actinomycetota</taxon>
        <taxon>Actinomycetes</taxon>
        <taxon>Kitasatosporales</taxon>
        <taxon>Streptomycetaceae</taxon>
        <taxon>Streptomyces</taxon>
    </lineage>
</organism>
<dbReference type="RefSeq" id="WP_328964003.1">
    <property type="nucleotide sequence ID" value="NZ_CP108090.1"/>
</dbReference>
<keyword evidence="2" id="KW-1185">Reference proteome</keyword>
<proteinExistence type="predicted"/>
<dbReference type="Proteomes" id="UP001432039">
    <property type="component" value="Chromosome"/>
</dbReference>
<gene>
    <name evidence="1" type="ORF">OG517_31360</name>
</gene>
<protein>
    <recommendedName>
        <fullName evidence="3">Tetratricopeptide repeat protein</fullName>
    </recommendedName>
</protein>
<evidence type="ECO:0008006" key="3">
    <source>
        <dbReference type="Google" id="ProtNLM"/>
    </source>
</evidence>